<dbReference type="Proteomes" id="UP000095282">
    <property type="component" value="Unplaced"/>
</dbReference>
<dbReference type="eggNOG" id="ENOG502TI56">
    <property type="taxonomic scope" value="Eukaryota"/>
</dbReference>
<feature type="chain" id="PRO_5009307239" evidence="1">
    <location>
        <begin position="18"/>
        <end position="110"/>
    </location>
</feature>
<dbReference type="InterPro" id="IPR027913">
    <property type="entry name" value="DUF4473"/>
</dbReference>
<proteinExistence type="predicted"/>
<organism evidence="2 3">
    <name type="scientific">Caenorhabditis tropicalis</name>
    <dbReference type="NCBI Taxonomy" id="1561998"/>
    <lineage>
        <taxon>Eukaryota</taxon>
        <taxon>Metazoa</taxon>
        <taxon>Ecdysozoa</taxon>
        <taxon>Nematoda</taxon>
        <taxon>Chromadorea</taxon>
        <taxon>Rhabditida</taxon>
        <taxon>Rhabditina</taxon>
        <taxon>Rhabditomorpha</taxon>
        <taxon>Rhabditoidea</taxon>
        <taxon>Rhabditidae</taxon>
        <taxon>Peloderinae</taxon>
        <taxon>Caenorhabditis</taxon>
    </lineage>
</organism>
<accession>A0A1I7T9M0</accession>
<dbReference type="PANTHER" id="PTHR33272">
    <property type="entry name" value="PROTEIN CBG22877-RELATED"/>
    <property type="match status" value="1"/>
</dbReference>
<feature type="signal peptide" evidence="1">
    <location>
        <begin position="1"/>
        <end position="17"/>
    </location>
</feature>
<reference evidence="3" key="1">
    <citation type="submission" date="2016-11" db="UniProtKB">
        <authorList>
            <consortium name="WormBaseParasite"/>
        </authorList>
    </citation>
    <scope>IDENTIFICATION</scope>
</reference>
<dbReference type="PANTHER" id="PTHR33272:SF10">
    <property type="entry name" value="INHIBITOR_I29 DOMAIN-CONTAINING PROTEIN"/>
    <property type="match status" value="1"/>
</dbReference>
<evidence type="ECO:0000313" key="2">
    <source>
        <dbReference type="Proteomes" id="UP000095282"/>
    </source>
</evidence>
<keyword evidence="2" id="KW-1185">Reference proteome</keyword>
<dbReference type="WBParaSite" id="Csp11.Scaffold556.g3779.t1">
    <property type="protein sequence ID" value="Csp11.Scaffold556.g3779.t1"/>
    <property type="gene ID" value="Csp11.Scaffold556.g3779"/>
</dbReference>
<protein>
    <submittedName>
        <fullName evidence="3">DUF148 domain-containing protein</fullName>
    </submittedName>
</protein>
<dbReference type="Pfam" id="PF14747">
    <property type="entry name" value="DUF4473"/>
    <property type="match status" value="1"/>
</dbReference>
<name>A0A1I7T9M0_9PELO</name>
<evidence type="ECO:0000256" key="1">
    <source>
        <dbReference type="SAM" id="SignalP"/>
    </source>
</evidence>
<dbReference type="STRING" id="1561998.A0A1I7T9M0"/>
<sequence length="110" mass="12075">MCRFLIAVACIAVIVYAGHMPTAEEAKAELISAGVSETAADGILSLAEKYKSQFEQGKTDREAAKAAFHEFHSEVDKYMETQSSTDQAAYKEFVEKKKTQHHGHHSTPSA</sequence>
<evidence type="ECO:0000313" key="3">
    <source>
        <dbReference type="WBParaSite" id="Csp11.Scaffold556.g3779.t1"/>
    </source>
</evidence>
<keyword evidence="1" id="KW-0732">Signal</keyword>
<dbReference type="AlphaFoldDB" id="A0A1I7T9M0"/>